<organism evidence="2 3">
    <name type="scientific">Polyporus arcularius HHB13444</name>
    <dbReference type="NCBI Taxonomy" id="1314778"/>
    <lineage>
        <taxon>Eukaryota</taxon>
        <taxon>Fungi</taxon>
        <taxon>Dikarya</taxon>
        <taxon>Basidiomycota</taxon>
        <taxon>Agaricomycotina</taxon>
        <taxon>Agaricomycetes</taxon>
        <taxon>Polyporales</taxon>
        <taxon>Polyporaceae</taxon>
        <taxon>Polyporus</taxon>
    </lineage>
</organism>
<dbReference type="EMBL" id="ML211142">
    <property type="protein sequence ID" value="TFK87717.1"/>
    <property type="molecule type" value="Genomic_DNA"/>
</dbReference>
<dbReference type="InterPro" id="IPR040976">
    <property type="entry name" value="Pkinase_fungal"/>
</dbReference>
<name>A0A5C3PFA9_9APHY</name>
<dbReference type="SUPFAM" id="SSF56112">
    <property type="entry name" value="Protein kinase-like (PK-like)"/>
    <property type="match status" value="1"/>
</dbReference>
<dbReference type="InterPro" id="IPR011009">
    <property type="entry name" value="Kinase-like_dom_sf"/>
</dbReference>
<sequence>LHCDISTGNILVNPKIEVSAETEKATVQWEGMLIDWELNRRVEEKSRPPIRMRALRTWRFVSRAYIENQRKVLTIPDELESFLYVLLYLAIRYLRSTITDVDAFDWDFFD</sequence>
<dbReference type="Gene3D" id="1.10.510.10">
    <property type="entry name" value="Transferase(Phosphotransferase) domain 1"/>
    <property type="match status" value="1"/>
</dbReference>
<keyword evidence="3" id="KW-1185">Reference proteome</keyword>
<feature type="non-terminal residue" evidence="2">
    <location>
        <position position="1"/>
    </location>
</feature>
<dbReference type="Proteomes" id="UP000308197">
    <property type="component" value="Unassembled WGS sequence"/>
</dbReference>
<evidence type="ECO:0000313" key="2">
    <source>
        <dbReference type="EMBL" id="TFK87717.1"/>
    </source>
</evidence>
<gene>
    <name evidence="2" type="ORF">K466DRAFT_453372</name>
</gene>
<reference evidence="2 3" key="1">
    <citation type="journal article" date="2019" name="Nat. Ecol. Evol.">
        <title>Megaphylogeny resolves global patterns of mushroom evolution.</title>
        <authorList>
            <person name="Varga T."/>
            <person name="Krizsan K."/>
            <person name="Foldi C."/>
            <person name="Dima B."/>
            <person name="Sanchez-Garcia M."/>
            <person name="Sanchez-Ramirez S."/>
            <person name="Szollosi G.J."/>
            <person name="Szarkandi J.G."/>
            <person name="Papp V."/>
            <person name="Albert L."/>
            <person name="Andreopoulos W."/>
            <person name="Angelini C."/>
            <person name="Antonin V."/>
            <person name="Barry K.W."/>
            <person name="Bougher N.L."/>
            <person name="Buchanan P."/>
            <person name="Buyck B."/>
            <person name="Bense V."/>
            <person name="Catcheside P."/>
            <person name="Chovatia M."/>
            <person name="Cooper J."/>
            <person name="Damon W."/>
            <person name="Desjardin D."/>
            <person name="Finy P."/>
            <person name="Geml J."/>
            <person name="Haridas S."/>
            <person name="Hughes K."/>
            <person name="Justo A."/>
            <person name="Karasinski D."/>
            <person name="Kautmanova I."/>
            <person name="Kiss B."/>
            <person name="Kocsube S."/>
            <person name="Kotiranta H."/>
            <person name="LaButti K.M."/>
            <person name="Lechner B.E."/>
            <person name="Liimatainen K."/>
            <person name="Lipzen A."/>
            <person name="Lukacs Z."/>
            <person name="Mihaltcheva S."/>
            <person name="Morgado L.N."/>
            <person name="Niskanen T."/>
            <person name="Noordeloos M.E."/>
            <person name="Ohm R.A."/>
            <person name="Ortiz-Santana B."/>
            <person name="Ovrebo C."/>
            <person name="Racz N."/>
            <person name="Riley R."/>
            <person name="Savchenko A."/>
            <person name="Shiryaev A."/>
            <person name="Soop K."/>
            <person name="Spirin V."/>
            <person name="Szebenyi C."/>
            <person name="Tomsovsky M."/>
            <person name="Tulloss R.E."/>
            <person name="Uehling J."/>
            <person name="Grigoriev I.V."/>
            <person name="Vagvolgyi C."/>
            <person name="Papp T."/>
            <person name="Martin F.M."/>
            <person name="Miettinen O."/>
            <person name="Hibbett D.S."/>
            <person name="Nagy L.G."/>
        </authorList>
    </citation>
    <scope>NUCLEOTIDE SEQUENCE [LARGE SCALE GENOMIC DNA]</scope>
    <source>
        <strain evidence="2 3">HHB13444</strain>
    </source>
</reference>
<evidence type="ECO:0000313" key="3">
    <source>
        <dbReference type="Proteomes" id="UP000308197"/>
    </source>
</evidence>
<evidence type="ECO:0000259" key="1">
    <source>
        <dbReference type="Pfam" id="PF17667"/>
    </source>
</evidence>
<protein>
    <recommendedName>
        <fullName evidence="1">Fungal-type protein kinase domain-containing protein</fullName>
    </recommendedName>
</protein>
<dbReference type="InParanoid" id="A0A5C3PFA9"/>
<dbReference type="AlphaFoldDB" id="A0A5C3PFA9"/>
<proteinExistence type="predicted"/>
<feature type="non-terminal residue" evidence="2">
    <location>
        <position position="110"/>
    </location>
</feature>
<dbReference type="Pfam" id="PF17667">
    <property type="entry name" value="Pkinase_fungal"/>
    <property type="match status" value="1"/>
</dbReference>
<dbReference type="STRING" id="1314778.A0A5C3PFA9"/>
<accession>A0A5C3PFA9</accession>
<feature type="domain" description="Fungal-type protein kinase" evidence="1">
    <location>
        <begin position="1"/>
        <end position="89"/>
    </location>
</feature>